<keyword evidence="3" id="KW-0119">Carbohydrate metabolism</keyword>
<dbReference type="Gene3D" id="3.30.420.40">
    <property type="match status" value="2"/>
</dbReference>
<name>A0A9D1CW90_9FIRM</name>
<proteinExistence type="inferred from homology"/>
<comment type="caution">
    <text evidence="5">The sequence shown here is derived from an EMBL/GenBank/DDBJ whole genome shotgun (WGS) entry which is preliminary data.</text>
</comment>
<protein>
    <submittedName>
        <fullName evidence="5">ROK family transcriptional regulator</fullName>
    </submittedName>
</protein>
<evidence type="ECO:0000256" key="1">
    <source>
        <dbReference type="ARBA" id="ARBA00002486"/>
    </source>
</evidence>
<dbReference type="GO" id="GO:0042732">
    <property type="term" value="P:D-xylose metabolic process"/>
    <property type="evidence" value="ECO:0007669"/>
    <property type="project" value="UniProtKB-KW"/>
</dbReference>
<feature type="domain" description="HTH marR-type" evidence="4">
    <location>
        <begin position="24"/>
        <end position="66"/>
    </location>
</feature>
<dbReference type="InterPro" id="IPR043129">
    <property type="entry name" value="ATPase_NBD"/>
</dbReference>
<dbReference type="InterPro" id="IPR036390">
    <property type="entry name" value="WH_DNA-bd_sf"/>
</dbReference>
<dbReference type="InterPro" id="IPR000600">
    <property type="entry name" value="ROK"/>
</dbReference>
<evidence type="ECO:0000313" key="6">
    <source>
        <dbReference type="Proteomes" id="UP000824260"/>
    </source>
</evidence>
<dbReference type="GO" id="GO:0003700">
    <property type="term" value="F:DNA-binding transcription factor activity"/>
    <property type="evidence" value="ECO:0007669"/>
    <property type="project" value="InterPro"/>
</dbReference>
<dbReference type="Gene3D" id="1.10.10.10">
    <property type="entry name" value="Winged helix-like DNA-binding domain superfamily/Winged helix DNA-binding domain"/>
    <property type="match status" value="1"/>
</dbReference>
<gene>
    <name evidence="5" type="ORF">IAA52_04660</name>
</gene>
<keyword evidence="3" id="KW-0859">Xylose metabolism</keyword>
<dbReference type="EMBL" id="DVFZ01000046">
    <property type="protein sequence ID" value="HIQ82373.1"/>
    <property type="molecule type" value="Genomic_DNA"/>
</dbReference>
<dbReference type="Proteomes" id="UP000824260">
    <property type="component" value="Unassembled WGS sequence"/>
</dbReference>
<dbReference type="Pfam" id="PF12802">
    <property type="entry name" value="MarR_2"/>
    <property type="match status" value="1"/>
</dbReference>
<dbReference type="AlphaFoldDB" id="A0A9D1CW90"/>
<dbReference type="PANTHER" id="PTHR18964:SF149">
    <property type="entry name" value="BIFUNCTIONAL UDP-N-ACETYLGLUCOSAMINE 2-EPIMERASE_N-ACETYLMANNOSAMINE KINASE"/>
    <property type="match status" value="1"/>
</dbReference>
<reference evidence="5" key="2">
    <citation type="journal article" date="2021" name="PeerJ">
        <title>Extensive microbial diversity within the chicken gut microbiome revealed by metagenomics and culture.</title>
        <authorList>
            <person name="Gilroy R."/>
            <person name="Ravi A."/>
            <person name="Getino M."/>
            <person name="Pursley I."/>
            <person name="Horton D.L."/>
            <person name="Alikhan N.F."/>
            <person name="Baker D."/>
            <person name="Gharbi K."/>
            <person name="Hall N."/>
            <person name="Watson M."/>
            <person name="Adriaenssens E.M."/>
            <person name="Foster-Nyarko E."/>
            <person name="Jarju S."/>
            <person name="Secka A."/>
            <person name="Antonio M."/>
            <person name="Oren A."/>
            <person name="Chaudhuri R.R."/>
            <person name="La Ragione R."/>
            <person name="Hildebrand F."/>
            <person name="Pallen M.J."/>
        </authorList>
    </citation>
    <scope>NUCLEOTIDE SEQUENCE</scope>
    <source>
        <strain evidence="5">ChiSjej6B24-2974</strain>
    </source>
</reference>
<dbReference type="SUPFAM" id="SSF53067">
    <property type="entry name" value="Actin-like ATPase domain"/>
    <property type="match status" value="1"/>
</dbReference>
<dbReference type="PANTHER" id="PTHR18964">
    <property type="entry name" value="ROK (REPRESSOR, ORF, KINASE) FAMILY"/>
    <property type="match status" value="1"/>
</dbReference>
<sequence length="424" mass="46828">MLLDRESTIKLHNHQLTREENCKLIFNLINSESTLTRAELVRITGLSPSTVSSLVDDLVRAELVEEVGLARMATGAGRRPIMLNVNPAGRQIPVFSISRWGVNFKLFDLGYNVLEECFRPCLCNRHSANADCLVIDENDSSGAAYSETIEDIISHSSKFDAKRAVAVLISYPGIYLEEDRTFILTSVQTSFRRETIDALENRLGLPIFMGNSSMSFAYAEKKYRDAHGTNVDDLIYINICDGVGAGIILDGEMLMRSGRIAGEVGHITVEIGGRPCPCGNSGCLERYVNINAIVETVQDAVAQDRSGSHSDLIRVLLERPTLELIGKAYDEGVEPVRNALDEIAEKLFAAIYSMVNVTGIKCVVVGGLERMGEGFLNKLRSFMQGRRGQMWMRDMSIMYPQTGEQADSVGLAQYFIDSAFTITA</sequence>
<reference evidence="5" key="1">
    <citation type="submission" date="2020-10" db="EMBL/GenBank/DDBJ databases">
        <authorList>
            <person name="Gilroy R."/>
        </authorList>
    </citation>
    <scope>NUCLEOTIDE SEQUENCE</scope>
    <source>
        <strain evidence="5">ChiSjej6B24-2974</strain>
    </source>
</reference>
<evidence type="ECO:0000313" key="5">
    <source>
        <dbReference type="EMBL" id="HIQ82373.1"/>
    </source>
</evidence>
<accession>A0A9D1CW90</accession>
<comment type="function">
    <text evidence="1">Transcriptional repressor of xylose-utilizing enzymes.</text>
</comment>
<evidence type="ECO:0000256" key="3">
    <source>
        <dbReference type="ARBA" id="ARBA00022629"/>
    </source>
</evidence>
<dbReference type="Pfam" id="PF00480">
    <property type="entry name" value="ROK"/>
    <property type="match status" value="1"/>
</dbReference>
<dbReference type="SUPFAM" id="SSF46785">
    <property type="entry name" value="Winged helix' DNA-binding domain"/>
    <property type="match status" value="1"/>
</dbReference>
<comment type="similarity">
    <text evidence="2">Belongs to the ROK (NagC/XylR) family.</text>
</comment>
<dbReference type="InterPro" id="IPR036388">
    <property type="entry name" value="WH-like_DNA-bd_sf"/>
</dbReference>
<organism evidence="5 6">
    <name type="scientific">Candidatus Pullichristensenella stercorigallinarum</name>
    <dbReference type="NCBI Taxonomy" id="2840909"/>
    <lineage>
        <taxon>Bacteria</taxon>
        <taxon>Bacillati</taxon>
        <taxon>Bacillota</taxon>
        <taxon>Clostridia</taxon>
        <taxon>Candidatus Pullichristensenella</taxon>
    </lineage>
</organism>
<dbReference type="InterPro" id="IPR000835">
    <property type="entry name" value="HTH_MarR-typ"/>
</dbReference>
<evidence type="ECO:0000259" key="4">
    <source>
        <dbReference type="Pfam" id="PF12802"/>
    </source>
</evidence>
<evidence type="ECO:0000256" key="2">
    <source>
        <dbReference type="ARBA" id="ARBA00006479"/>
    </source>
</evidence>